<reference evidence="2" key="1">
    <citation type="submission" date="2016-11" db="UniProtKB">
        <authorList>
            <consortium name="WormBaseParasite"/>
        </authorList>
    </citation>
    <scope>IDENTIFICATION</scope>
</reference>
<sequence>MTGSPTDFPRENIIQAATKVALYTSETIALTRVLTSIMAHPACQRRIQRSAKCVFISINELLELSKAEAFDQFTLTGKTEYYENLQKHGLNAEMALNNLIEQIKT</sequence>
<dbReference type="GO" id="GO:0003779">
    <property type="term" value="F:actin binding"/>
    <property type="evidence" value="ECO:0007669"/>
    <property type="project" value="InterPro"/>
</dbReference>
<dbReference type="InterPro" id="IPR035964">
    <property type="entry name" value="I/LWEQ_dom_sf"/>
</dbReference>
<dbReference type="AlphaFoldDB" id="A0A1I8B2E2"/>
<proteinExistence type="predicted"/>
<organism evidence="1 2">
    <name type="scientific">Meloidogyne hapla</name>
    <name type="common">Root-knot nematode worm</name>
    <dbReference type="NCBI Taxonomy" id="6305"/>
    <lineage>
        <taxon>Eukaryota</taxon>
        <taxon>Metazoa</taxon>
        <taxon>Ecdysozoa</taxon>
        <taxon>Nematoda</taxon>
        <taxon>Chromadorea</taxon>
        <taxon>Rhabditida</taxon>
        <taxon>Tylenchina</taxon>
        <taxon>Tylenchomorpha</taxon>
        <taxon>Tylenchoidea</taxon>
        <taxon>Meloidogynidae</taxon>
        <taxon>Meloidogyninae</taxon>
        <taxon>Meloidogyne</taxon>
    </lineage>
</organism>
<keyword evidence="1" id="KW-1185">Reference proteome</keyword>
<accession>A0A1I8B2E2</accession>
<evidence type="ECO:0000313" key="1">
    <source>
        <dbReference type="Proteomes" id="UP000095281"/>
    </source>
</evidence>
<protein>
    <submittedName>
        <fullName evidence="2">Aldo_ket_red domain-containing protein</fullName>
    </submittedName>
</protein>
<evidence type="ECO:0000313" key="2">
    <source>
        <dbReference type="WBParaSite" id="MhA1_Contig1289.frz3.gene11"/>
    </source>
</evidence>
<dbReference type="SUPFAM" id="SSF109885">
    <property type="entry name" value="I/LWEQ domain"/>
    <property type="match status" value="1"/>
</dbReference>
<name>A0A1I8B2E2_MELHA</name>
<dbReference type="Proteomes" id="UP000095281">
    <property type="component" value="Unplaced"/>
</dbReference>
<dbReference type="WBParaSite" id="MhA1_Contig1289.frz3.gene11">
    <property type="protein sequence ID" value="MhA1_Contig1289.frz3.gene11"/>
    <property type="gene ID" value="MhA1_Contig1289.frz3.gene11"/>
</dbReference>
<dbReference type="Gene3D" id="1.20.120.230">
    <property type="entry name" value="Alpha-catenin/vinculin-like"/>
    <property type="match status" value="1"/>
</dbReference>